<protein>
    <submittedName>
        <fullName evidence="4">EamA-like transporter family protein</fullName>
    </submittedName>
</protein>
<feature type="transmembrane region" description="Helical" evidence="2">
    <location>
        <begin position="30"/>
        <end position="52"/>
    </location>
</feature>
<evidence type="ECO:0000313" key="5">
    <source>
        <dbReference type="Proteomes" id="UP000217194"/>
    </source>
</evidence>
<dbReference type="EMBL" id="CP016778">
    <property type="protein sequence ID" value="ASY22707.1"/>
    <property type="molecule type" value="Genomic_DNA"/>
</dbReference>
<feature type="transmembrane region" description="Helical" evidence="2">
    <location>
        <begin position="175"/>
        <end position="195"/>
    </location>
</feature>
<name>A0AAD0E6S6_9ACTN</name>
<dbReference type="Proteomes" id="UP000217194">
    <property type="component" value="Chromosome"/>
</dbReference>
<evidence type="ECO:0000259" key="3">
    <source>
        <dbReference type="Pfam" id="PF00892"/>
    </source>
</evidence>
<evidence type="ECO:0000256" key="1">
    <source>
        <dbReference type="ARBA" id="ARBA00007362"/>
    </source>
</evidence>
<keyword evidence="2" id="KW-0472">Membrane</keyword>
<dbReference type="PANTHER" id="PTHR22911:SF137">
    <property type="entry name" value="SOLUTE CARRIER FAMILY 35 MEMBER G2-RELATED"/>
    <property type="match status" value="1"/>
</dbReference>
<feature type="transmembrane region" description="Helical" evidence="2">
    <location>
        <begin position="233"/>
        <end position="255"/>
    </location>
</feature>
<dbReference type="AlphaFoldDB" id="A0AAD0E6S6"/>
<dbReference type="SUPFAM" id="SSF103481">
    <property type="entry name" value="Multidrug resistance efflux transporter EmrE"/>
    <property type="match status" value="2"/>
</dbReference>
<gene>
    <name evidence="4" type="ORF">A1sIIB76_03920</name>
</gene>
<dbReference type="InterPro" id="IPR037185">
    <property type="entry name" value="EmrE-like"/>
</dbReference>
<dbReference type="GO" id="GO:0016020">
    <property type="term" value="C:membrane"/>
    <property type="evidence" value="ECO:0007669"/>
    <property type="project" value="InterPro"/>
</dbReference>
<comment type="similarity">
    <text evidence="1">Belongs to the EamA transporter family.</text>
</comment>
<organism evidence="4 5">
    <name type="scientific">Candidatus Planktophila versatilis</name>
    <dbReference type="NCBI Taxonomy" id="1884905"/>
    <lineage>
        <taxon>Bacteria</taxon>
        <taxon>Bacillati</taxon>
        <taxon>Actinomycetota</taxon>
        <taxon>Actinomycetes</taxon>
        <taxon>Candidatus Nanopelagicales</taxon>
        <taxon>Candidatus Nanopelagicaceae</taxon>
        <taxon>Candidatus Planktophila</taxon>
    </lineage>
</organism>
<keyword evidence="2" id="KW-0812">Transmembrane</keyword>
<feature type="domain" description="EamA" evidence="3">
    <location>
        <begin position="148"/>
        <end position="278"/>
    </location>
</feature>
<proteinExistence type="inferred from homology"/>
<evidence type="ECO:0000256" key="2">
    <source>
        <dbReference type="SAM" id="Phobius"/>
    </source>
</evidence>
<dbReference type="RefSeq" id="WP_095684802.1">
    <property type="nucleotide sequence ID" value="NZ_CP016775.1"/>
</dbReference>
<feature type="domain" description="EamA" evidence="3">
    <location>
        <begin position="3"/>
        <end position="135"/>
    </location>
</feature>
<dbReference type="Pfam" id="PF00892">
    <property type="entry name" value="EamA"/>
    <property type="match status" value="2"/>
</dbReference>
<feature type="transmembrane region" description="Helical" evidence="2">
    <location>
        <begin position="262"/>
        <end position="279"/>
    </location>
</feature>
<keyword evidence="2" id="KW-1133">Transmembrane helix</keyword>
<dbReference type="PANTHER" id="PTHR22911">
    <property type="entry name" value="ACYL-MALONYL CONDENSING ENZYME-RELATED"/>
    <property type="match status" value="1"/>
</dbReference>
<evidence type="ECO:0000313" key="4">
    <source>
        <dbReference type="EMBL" id="ASY22707.1"/>
    </source>
</evidence>
<feature type="transmembrane region" description="Helical" evidence="2">
    <location>
        <begin position="117"/>
        <end position="137"/>
    </location>
</feature>
<feature type="transmembrane region" description="Helical" evidence="2">
    <location>
        <begin position="64"/>
        <end position="86"/>
    </location>
</feature>
<feature type="transmembrane region" description="Helical" evidence="2">
    <location>
        <begin position="93"/>
        <end position="111"/>
    </location>
</feature>
<feature type="transmembrane region" description="Helical" evidence="2">
    <location>
        <begin position="207"/>
        <end position="227"/>
    </location>
</feature>
<dbReference type="Gene3D" id="1.10.3730.20">
    <property type="match status" value="1"/>
</dbReference>
<accession>A0AAD0E6S6</accession>
<reference evidence="4 5" key="1">
    <citation type="submission" date="2016-07" db="EMBL/GenBank/DDBJ databases">
        <title>High microdiversification within the ubiquitous acI lineage of Actinobacteria.</title>
        <authorList>
            <person name="Neuenschwander S.M."/>
            <person name="Salcher M."/>
            <person name="Ghai R."/>
            <person name="Pernthaler J."/>
        </authorList>
    </citation>
    <scope>NUCLEOTIDE SEQUENCE [LARGE SCALE GENOMIC DNA]</scope>
    <source>
        <strain evidence="4">MMS-IIB-76</strain>
    </source>
</reference>
<dbReference type="InterPro" id="IPR000620">
    <property type="entry name" value="EamA_dom"/>
</dbReference>
<feature type="transmembrane region" description="Helical" evidence="2">
    <location>
        <begin position="149"/>
        <end position="169"/>
    </location>
</feature>
<sequence>MASILALFSSVLWGSADYHAGRLSKKFPTIAVLAVTQAIGFITGVVLVLVSRSWDAEPFGSGGYLLPGMCAGIFGYLGLICLYAGLSTGRMGVVSPISSLSALIPLGYALFVKGDQLSTIVSIGVFIAMLGGFLASGPEVSQGLPLKPVLLALSAAVFFGSALVCMAIGSESSALMTMTTMRTTTLLVGITLFLRYRHVGGLGKPELPVLIFIGVADFAANLLLGVATTKGLVSIAMVLGALYPIATSLLAFLFLHERLHKVQYFGIIFAVLGVCIISVF</sequence>